<feature type="compositionally biased region" description="Basic and acidic residues" evidence="1">
    <location>
        <begin position="24"/>
        <end position="53"/>
    </location>
</feature>
<dbReference type="Proteomes" id="UP000245207">
    <property type="component" value="Unassembled WGS sequence"/>
</dbReference>
<proteinExistence type="predicted"/>
<dbReference type="InterPro" id="IPR015333">
    <property type="entry name" value="Pollen_allergen_ole-e-6"/>
</dbReference>
<protein>
    <submittedName>
        <fullName evidence="3">Pollen allergen ole e 6</fullName>
    </submittedName>
</protein>
<feature type="signal peptide" evidence="2">
    <location>
        <begin position="1"/>
        <end position="22"/>
    </location>
</feature>
<comment type="caution">
    <text evidence="3">The sequence shown here is derived from an EMBL/GenBank/DDBJ whole genome shotgun (WGS) entry which is preliminary data.</text>
</comment>
<feature type="region of interest" description="Disordered" evidence="1">
    <location>
        <begin position="24"/>
        <end position="63"/>
    </location>
</feature>
<accession>A0A2U1KGU1</accession>
<keyword evidence="2" id="KW-0732">Signal</keyword>
<name>A0A2U1KGU1_ARTAN</name>
<dbReference type="SUPFAM" id="SSF111388">
    <property type="entry name" value="Pollen allergen ole e 6"/>
    <property type="match status" value="1"/>
</dbReference>
<keyword evidence="4" id="KW-1185">Reference proteome</keyword>
<sequence>MTSTKVLATLLVFIAILVVAHAKPKDSHDHSKETHEEHKAHETPEEHAAHVAQDEAQASQEAQAGQLDEKCYNGCEKTCVDEGNARSFCMLKCEKECLKGYTGS</sequence>
<feature type="compositionally biased region" description="Low complexity" evidence="1">
    <location>
        <begin position="54"/>
        <end position="63"/>
    </location>
</feature>
<dbReference type="Gene3D" id="1.10.287.720">
    <property type="entry name" value="Pollen allergen ole e 6"/>
    <property type="match status" value="1"/>
</dbReference>
<dbReference type="AlphaFoldDB" id="A0A2U1KGU1"/>
<gene>
    <name evidence="3" type="ORF">CTI12_AA591410</name>
</gene>
<organism evidence="3 4">
    <name type="scientific">Artemisia annua</name>
    <name type="common">Sweet wormwood</name>
    <dbReference type="NCBI Taxonomy" id="35608"/>
    <lineage>
        <taxon>Eukaryota</taxon>
        <taxon>Viridiplantae</taxon>
        <taxon>Streptophyta</taxon>
        <taxon>Embryophyta</taxon>
        <taxon>Tracheophyta</taxon>
        <taxon>Spermatophyta</taxon>
        <taxon>Magnoliopsida</taxon>
        <taxon>eudicotyledons</taxon>
        <taxon>Gunneridae</taxon>
        <taxon>Pentapetalae</taxon>
        <taxon>asterids</taxon>
        <taxon>campanulids</taxon>
        <taxon>Asterales</taxon>
        <taxon>Asteraceae</taxon>
        <taxon>Asteroideae</taxon>
        <taxon>Anthemideae</taxon>
        <taxon>Artemisiinae</taxon>
        <taxon>Artemisia</taxon>
    </lineage>
</organism>
<dbReference type="OrthoDB" id="1678694at2759"/>
<dbReference type="EMBL" id="PKPP01018968">
    <property type="protein sequence ID" value="PWA36004.1"/>
    <property type="molecule type" value="Genomic_DNA"/>
</dbReference>
<evidence type="ECO:0000313" key="3">
    <source>
        <dbReference type="EMBL" id="PWA36004.1"/>
    </source>
</evidence>
<dbReference type="Pfam" id="PF09253">
    <property type="entry name" value="Ole_e_6"/>
    <property type="match status" value="1"/>
</dbReference>
<evidence type="ECO:0000256" key="1">
    <source>
        <dbReference type="SAM" id="MobiDB-lite"/>
    </source>
</evidence>
<feature type="chain" id="PRO_5015694068" evidence="2">
    <location>
        <begin position="23"/>
        <end position="104"/>
    </location>
</feature>
<evidence type="ECO:0000256" key="2">
    <source>
        <dbReference type="SAM" id="SignalP"/>
    </source>
</evidence>
<reference evidence="3 4" key="1">
    <citation type="journal article" date="2018" name="Mol. Plant">
        <title>The genome of Artemisia annua provides insight into the evolution of Asteraceae family and artemisinin biosynthesis.</title>
        <authorList>
            <person name="Shen Q."/>
            <person name="Zhang L."/>
            <person name="Liao Z."/>
            <person name="Wang S."/>
            <person name="Yan T."/>
            <person name="Shi P."/>
            <person name="Liu M."/>
            <person name="Fu X."/>
            <person name="Pan Q."/>
            <person name="Wang Y."/>
            <person name="Lv Z."/>
            <person name="Lu X."/>
            <person name="Zhang F."/>
            <person name="Jiang W."/>
            <person name="Ma Y."/>
            <person name="Chen M."/>
            <person name="Hao X."/>
            <person name="Li L."/>
            <person name="Tang Y."/>
            <person name="Lv G."/>
            <person name="Zhou Y."/>
            <person name="Sun X."/>
            <person name="Brodelius P.E."/>
            <person name="Rose J.K.C."/>
            <person name="Tang K."/>
        </authorList>
    </citation>
    <scope>NUCLEOTIDE SEQUENCE [LARGE SCALE GENOMIC DNA]</scope>
    <source>
        <strain evidence="4">cv. Huhao1</strain>
        <tissue evidence="3">Leaf</tissue>
    </source>
</reference>
<dbReference type="InterPro" id="IPR036466">
    <property type="entry name" value="Pollen_allergen_ole-e-6_sf"/>
</dbReference>
<evidence type="ECO:0000313" key="4">
    <source>
        <dbReference type="Proteomes" id="UP000245207"/>
    </source>
</evidence>